<gene>
    <name evidence="1" type="ORF">ANCCAN_04570</name>
</gene>
<evidence type="ECO:0000313" key="1">
    <source>
        <dbReference type="EMBL" id="RCN49320.1"/>
    </source>
</evidence>
<proteinExistence type="predicted"/>
<keyword evidence="2" id="KW-1185">Reference proteome</keyword>
<dbReference type="OrthoDB" id="5874685at2759"/>
<organism evidence="1 2">
    <name type="scientific">Ancylostoma caninum</name>
    <name type="common">Dog hookworm</name>
    <dbReference type="NCBI Taxonomy" id="29170"/>
    <lineage>
        <taxon>Eukaryota</taxon>
        <taxon>Metazoa</taxon>
        <taxon>Ecdysozoa</taxon>
        <taxon>Nematoda</taxon>
        <taxon>Chromadorea</taxon>
        <taxon>Rhabditida</taxon>
        <taxon>Rhabditina</taxon>
        <taxon>Rhabditomorpha</taxon>
        <taxon>Strongyloidea</taxon>
        <taxon>Ancylostomatidae</taxon>
        <taxon>Ancylostomatinae</taxon>
        <taxon>Ancylostoma</taxon>
    </lineage>
</organism>
<reference evidence="1 2" key="1">
    <citation type="submission" date="2014-10" db="EMBL/GenBank/DDBJ databases">
        <title>Draft genome of the hookworm Ancylostoma caninum.</title>
        <authorList>
            <person name="Mitreva M."/>
        </authorList>
    </citation>
    <scope>NUCLEOTIDE SEQUENCE [LARGE SCALE GENOMIC DNA]</scope>
    <source>
        <strain evidence="1 2">Baltimore</strain>
    </source>
</reference>
<name>A0A368H235_ANCCA</name>
<comment type="caution">
    <text evidence="1">The sequence shown here is derived from an EMBL/GenBank/DDBJ whole genome shotgun (WGS) entry which is preliminary data.</text>
</comment>
<protein>
    <submittedName>
        <fullName evidence="1">Uncharacterized protein</fullName>
    </submittedName>
</protein>
<dbReference type="Proteomes" id="UP000252519">
    <property type="component" value="Unassembled WGS sequence"/>
</dbReference>
<sequence>MRKFIGILVLAYVIAHTFYFIYSITHVSYSRREFSKRDLSDGPLIMKEGKVVVNGKIYGSVKKSKPKDVKYAKTVKKDKLLKEKTRVLMETSTARAKPLELGEDFVKDPVRR</sequence>
<dbReference type="EMBL" id="JOJR01000035">
    <property type="protein sequence ID" value="RCN49320.1"/>
    <property type="molecule type" value="Genomic_DNA"/>
</dbReference>
<dbReference type="AlphaFoldDB" id="A0A368H235"/>
<accession>A0A368H235</accession>
<evidence type="ECO:0000313" key="2">
    <source>
        <dbReference type="Proteomes" id="UP000252519"/>
    </source>
</evidence>